<comment type="caution">
    <text evidence="2">The sequence shown here is derived from an EMBL/GenBank/DDBJ whole genome shotgun (WGS) entry which is preliminary data.</text>
</comment>
<name>A0A9P9IF06_9HYPO</name>
<keyword evidence="1" id="KW-0472">Membrane</keyword>
<sequence>MSYTLYDSSIILARDALKSLKAILKKAAEHSNADILTSARLYENMFPFSFQVFMVADIAQKVVARTSGMEPLSQERDLETFEAMQARIEQALEIVNKADKELISKRAEETVQVEIGGDKTAEMQSRNYVNGYALPVAFFHLLMAYAILRKEGVLLGKMDYLKSFLGQYLS</sequence>
<accession>A0A9P9IF06</accession>
<gene>
    <name evidence="2" type="ORF">EDB81DRAFT_668166</name>
</gene>
<keyword evidence="1" id="KW-0812">Transmembrane</keyword>
<dbReference type="OrthoDB" id="3724345at2759"/>
<dbReference type="PANTHER" id="PTHR36922:SF1">
    <property type="entry name" value="DUF1993 DOMAIN-CONTAINING PROTEIN"/>
    <property type="match status" value="1"/>
</dbReference>
<evidence type="ECO:0000313" key="2">
    <source>
        <dbReference type="EMBL" id="KAH7117497.1"/>
    </source>
</evidence>
<dbReference type="InterPro" id="IPR034660">
    <property type="entry name" value="DinB/YfiT-like"/>
</dbReference>
<dbReference type="SUPFAM" id="SSF109854">
    <property type="entry name" value="DinB/YfiT-like putative metalloenzymes"/>
    <property type="match status" value="1"/>
</dbReference>
<dbReference type="Pfam" id="PF09351">
    <property type="entry name" value="DUF1993"/>
    <property type="match status" value="1"/>
</dbReference>
<dbReference type="InterPro" id="IPR018531">
    <property type="entry name" value="DUF1993"/>
</dbReference>
<dbReference type="PANTHER" id="PTHR36922">
    <property type="entry name" value="BLL2446 PROTEIN"/>
    <property type="match status" value="1"/>
</dbReference>
<keyword evidence="3" id="KW-1185">Reference proteome</keyword>
<dbReference type="AlphaFoldDB" id="A0A9P9IF06"/>
<evidence type="ECO:0000256" key="1">
    <source>
        <dbReference type="SAM" id="Phobius"/>
    </source>
</evidence>
<dbReference type="Proteomes" id="UP000738349">
    <property type="component" value="Unassembled WGS sequence"/>
</dbReference>
<protein>
    <recommendedName>
        <fullName evidence="4">DUF1993 domain-containing protein</fullName>
    </recommendedName>
</protein>
<proteinExistence type="predicted"/>
<reference evidence="2" key="1">
    <citation type="journal article" date="2021" name="Nat. Commun.">
        <title>Genetic determinants of endophytism in the Arabidopsis root mycobiome.</title>
        <authorList>
            <person name="Mesny F."/>
            <person name="Miyauchi S."/>
            <person name="Thiergart T."/>
            <person name="Pickel B."/>
            <person name="Atanasova L."/>
            <person name="Karlsson M."/>
            <person name="Huettel B."/>
            <person name="Barry K.W."/>
            <person name="Haridas S."/>
            <person name="Chen C."/>
            <person name="Bauer D."/>
            <person name="Andreopoulos W."/>
            <person name="Pangilinan J."/>
            <person name="LaButti K."/>
            <person name="Riley R."/>
            <person name="Lipzen A."/>
            <person name="Clum A."/>
            <person name="Drula E."/>
            <person name="Henrissat B."/>
            <person name="Kohler A."/>
            <person name="Grigoriev I.V."/>
            <person name="Martin F.M."/>
            <person name="Hacquard S."/>
        </authorList>
    </citation>
    <scope>NUCLEOTIDE SEQUENCE</scope>
    <source>
        <strain evidence="2">MPI-CAGE-AT-0147</strain>
    </source>
</reference>
<keyword evidence="1" id="KW-1133">Transmembrane helix</keyword>
<dbReference type="EMBL" id="JAGMUV010000028">
    <property type="protein sequence ID" value="KAH7117497.1"/>
    <property type="molecule type" value="Genomic_DNA"/>
</dbReference>
<evidence type="ECO:0000313" key="3">
    <source>
        <dbReference type="Proteomes" id="UP000738349"/>
    </source>
</evidence>
<dbReference type="Gene3D" id="1.20.120.450">
    <property type="entry name" value="dinb family like domain"/>
    <property type="match status" value="1"/>
</dbReference>
<organism evidence="2 3">
    <name type="scientific">Dactylonectria macrodidyma</name>
    <dbReference type="NCBI Taxonomy" id="307937"/>
    <lineage>
        <taxon>Eukaryota</taxon>
        <taxon>Fungi</taxon>
        <taxon>Dikarya</taxon>
        <taxon>Ascomycota</taxon>
        <taxon>Pezizomycotina</taxon>
        <taxon>Sordariomycetes</taxon>
        <taxon>Hypocreomycetidae</taxon>
        <taxon>Hypocreales</taxon>
        <taxon>Nectriaceae</taxon>
        <taxon>Dactylonectria</taxon>
    </lineage>
</organism>
<evidence type="ECO:0008006" key="4">
    <source>
        <dbReference type="Google" id="ProtNLM"/>
    </source>
</evidence>
<feature type="transmembrane region" description="Helical" evidence="1">
    <location>
        <begin position="129"/>
        <end position="148"/>
    </location>
</feature>